<dbReference type="GO" id="GO:0009103">
    <property type="term" value="P:lipopolysaccharide biosynthetic process"/>
    <property type="evidence" value="ECO:0007669"/>
    <property type="project" value="TreeGrafter"/>
</dbReference>
<keyword evidence="1" id="KW-0812">Transmembrane</keyword>
<keyword evidence="3" id="KW-0808">Transferase</keyword>
<dbReference type="InterPro" id="IPR050879">
    <property type="entry name" value="Acyltransferase_3"/>
</dbReference>
<feature type="transmembrane region" description="Helical" evidence="1">
    <location>
        <begin position="182"/>
        <end position="199"/>
    </location>
</feature>
<feature type="transmembrane region" description="Helical" evidence="1">
    <location>
        <begin position="48"/>
        <end position="69"/>
    </location>
</feature>
<dbReference type="RefSeq" id="WP_111162935.1">
    <property type="nucleotide sequence ID" value="NZ_PCDP01000059.1"/>
</dbReference>
<dbReference type="Pfam" id="PF01757">
    <property type="entry name" value="Acyl_transf_3"/>
    <property type="match status" value="1"/>
</dbReference>
<dbReference type="GO" id="GO:0016747">
    <property type="term" value="F:acyltransferase activity, transferring groups other than amino-acyl groups"/>
    <property type="evidence" value="ECO:0007669"/>
    <property type="project" value="InterPro"/>
</dbReference>
<evidence type="ECO:0000313" key="4">
    <source>
        <dbReference type="Proteomes" id="UP000248925"/>
    </source>
</evidence>
<dbReference type="OrthoDB" id="9796461at2"/>
<reference evidence="3 4" key="1">
    <citation type="journal article" date="2018" name="Sci. Rep.">
        <title>Rhizobium tumorigenes sp. nov., a novel plant tumorigenic bacterium isolated from cane gall tumors on thornless blackberry.</title>
        <authorList>
            <person name="Kuzmanovi N."/>
            <person name="Smalla K."/>
            <person name="Gronow S."/>
            <person name="PuBawska J."/>
        </authorList>
    </citation>
    <scope>NUCLEOTIDE SEQUENCE [LARGE SCALE GENOMIC DNA]</scope>
    <source>
        <strain evidence="3 4">CCBAU 85046</strain>
    </source>
</reference>
<comment type="caution">
    <text evidence="3">The sequence shown here is derived from an EMBL/GenBank/DDBJ whole genome shotgun (WGS) entry which is preliminary data.</text>
</comment>
<dbReference type="Proteomes" id="UP000248925">
    <property type="component" value="Unassembled WGS sequence"/>
</dbReference>
<feature type="transmembrane region" description="Helical" evidence="1">
    <location>
        <begin position="90"/>
        <end position="111"/>
    </location>
</feature>
<dbReference type="GO" id="GO:0016020">
    <property type="term" value="C:membrane"/>
    <property type="evidence" value="ECO:0007669"/>
    <property type="project" value="TreeGrafter"/>
</dbReference>
<keyword evidence="1" id="KW-1133">Transmembrane helix</keyword>
<feature type="transmembrane region" description="Helical" evidence="1">
    <location>
        <begin position="255"/>
        <end position="273"/>
    </location>
</feature>
<dbReference type="InterPro" id="IPR002656">
    <property type="entry name" value="Acyl_transf_3_dom"/>
</dbReference>
<dbReference type="AlphaFoldDB" id="A0A2W4CVZ0"/>
<name>A0A2W4CVZ0_9HYPH</name>
<feature type="transmembrane region" description="Helical" evidence="1">
    <location>
        <begin position="147"/>
        <end position="170"/>
    </location>
</feature>
<evidence type="ECO:0000256" key="1">
    <source>
        <dbReference type="SAM" id="Phobius"/>
    </source>
</evidence>
<accession>A0A2W4CVZ0</accession>
<dbReference type="EMBL" id="PCDP01000059">
    <property type="protein sequence ID" value="PZM09554.1"/>
    <property type="molecule type" value="Genomic_DNA"/>
</dbReference>
<feature type="domain" description="Acyltransferase 3" evidence="2">
    <location>
        <begin position="8"/>
        <end position="377"/>
    </location>
</feature>
<organism evidence="3 4">
    <name type="scientific">Rhizobium tubonense</name>
    <dbReference type="NCBI Taxonomy" id="484088"/>
    <lineage>
        <taxon>Bacteria</taxon>
        <taxon>Pseudomonadati</taxon>
        <taxon>Pseudomonadota</taxon>
        <taxon>Alphaproteobacteria</taxon>
        <taxon>Hyphomicrobiales</taxon>
        <taxon>Rhizobiaceae</taxon>
        <taxon>Rhizobium/Agrobacterium group</taxon>
        <taxon>Rhizobium</taxon>
    </lineage>
</organism>
<feature type="transmembrane region" description="Helical" evidence="1">
    <location>
        <begin position="229"/>
        <end position="248"/>
    </location>
</feature>
<gene>
    <name evidence="3" type="ORF">CPY51_25030</name>
</gene>
<keyword evidence="4" id="KW-1185">Reference proteome</keyword>
<keyword evidence="3" id="KW-0012">Acyltransferase</keyword>
<feature type="transmembrane region" description="Helical" evidence="1">
    <location>
        <begin position="12"/>
        <end position="28"/>
    </location>
</feature>
<sequence>MDRTGRMAGVDFTRALACLMVLVHHLVLRLNFDKLSPEQLPAFEFSRFGNYGVSLFFVLSGFLLARPFWSALDKGAPLPSLKIYALRRAARILPGYWVALTVGFVLSFALYKFPLNSELIGRYLAGFFLMSQWHWRTFFPVQSDGPLWSIGFEVTCYVLLPICFLMLFTLRARIKSALAMRIAWLGVIGFTVVAHWLVVKCFPLDDAARGWEFGLQGGAKAWMPRYNPIGFFAIFAIGTLAAGVRTILPTRSSLLYDLVALLALVAGAAQLSLSIGGSGEGYGWLSIPYRFPWMPLCVAVVLCALPTSVFLGRLLDNPVSRFIATVSFGMYIWQDIVISLIVRIDPTAFGIGSDDMLTGWLTWSPIAVAITILVGTLSYFVIERPVIHWARNLEGTPPTRFEAVRQS</sequence>
<evidence type="ECO:0000313" key="3">
    <source>
        <dbReference type="EMBL" id="PZM09554.1"/>
    </source>
</evidence>
<dbReference type="PANTHER" id="PTHR23028">
    <property type="entry name" value="ACETYLTRANSFERASE"/>
    <property type="match status" value="1"/>
</dbReference>
<proteinExistence type="predicted"/>
<feature type="transmembrane region" description="Helical" evidence="1">
    <location>
        <begin position="362"/>
        <end position="382"/>
    </location>
</feature>
<dbReference type="PANTHER" id="PTHR23028:SF53">
    <property type="entry name" value="ACYL_TRANSF_3 DOMAIN-CONTAINING PROTEIN"/>
    <property type="match status" value="1"/>
</dbReference>
<keyword evidence="1" id="KW-0472">Membrane</keyword>
<feature type="transmembrane region" description="Helical" evidence="1">
    <location>
        <begin position="293"/>
        <end position="315"/>
    </location>
</feature>
<protein>
    <submittedName>
        <fullName evidence="3">Acyltransferase</fullName>
    </submittedName>
</protein>
<evidence type="ECO:0000259" key="2">
    <source>
        <dbReference type="Pfam" id="PF01757"/>
    </source>
</evidence>
<feature type="transmembrane region" description="Helical" evidence="1">
    <location>
        <begin position="322"/>
        <end position="342"/>
    </location>
</feature>